<dbReference type="Gene3D" id="1.25.10.10">
    <property type="entry name" value="Leucine-rich Repeat Variant"/>
    <property type="match status" value="1"/>
</dbReference>
<dbReference type="SUPFAM" id="SSF48371">
    <property type="entry name" value="ARM repeat"/>
    <property type="match status" value="1"/>
</dbReference>
<accession>A0A9X1NCQ7</accession>
<comment type="caution">
    <text evidence="1">The sequence shown here is derived from an EMBL/GenBank/DDBJ whole genome shotgun (WGS) entry which is preliminary data.</text>
</comment>
<organism evidence="1 2">
    <name type="scientific">Kineosporia babensis</name>
    <dbReference type="NCBI Taxonomy" id="499548"/>
    <lineage>
        <taxon>Bacteria</taxon>
        <taxon>Bacillati</taxon>
        <taxon>Actinomycetota</taxon>
        <taxon>Actinomycetes</taxon>
        <taxon>Kineosporiales</taxon>
        <taxon>Kineosporiaceae</taxon>
        <taxon>Kineosporia</taxon>
    </lineage>
</organism>
<dbReference type="Proteomes" id="UP001138997">
    <property type="component" value="Unassembled WGS sequence"/>
</dbReference>
<name>A0A9X1NCQ7_9ACTN</name>
<evidence type="ECO:0000313" key="1">
    <source>
        <dbReference type="EMBL" id="MCD5311708.1"/>
    </source>
</evidence>
<protein>
    <submittedName>
        <fullName evidence="1">HEAT repeat domain-containing protein</fullName>
    </submittedName>
</protein>
<gene>
    <name evidence="1" type="ORF">LR394_12430</name>
</gene>
<dbReference type="InterPro" id="IPR016024">
    <property type="entry name" value="ARM-type_fold"/>
</dbReference>
<dbReference type="AlphaFoldDB" id="A0A9X1NCQ7"/>
<dbReference type="RefSeq" id="WP_231441176.1">
    <property type="nucleotide sequence ID" value="NZ_JAJOMB010000005.1"/>
</dbReference>
<reference evidence="1" key="1">
    <citation type="submission" date="2021-11" db="EMBL/GenBank/DDBJ databases">
        <title>Streptomyces corallinus and Kineosporia corallina sp. nov., two new coral-derived marine actinobacteria.</title>
        <authorList>
            <person name="Buangrab K."/>
            <person name="Sutthacheep M."/>
            <person name="Yeemin T."/>
            <person name="Harunari E."/>
            <person name="Igarashi Y."/>
            <person name="Sripreechasak P."/>
            <person name="Kanchanasin P."/>
            <person name="Tanasupawat S."/>
            <person name="Phongsopitanun W."/>
        </authorList>
    </citation>
    <scope>NUCLEOTIDE SEQUENCE</scope>
    <source>
        <strain evidence="1">JCM 31032</strain>
    </source>
</reference>
<dbReference type="EMBL" id="JAJOMB010000005">
    <property type="protein sequence ID" value="MCD5311708.1"/>
    <property type="molecule type" value="Genomic_DNA"/>
</dbReference>
<sequence>MIDSLDEIDWSALDHAYGHAGDTPGLIRQLRKDDWSEAVEELLASILHQGGVYPATVAALPFLHEVATDQQAQGRIGALQLLCFYGQSVAAGLEDPRIEAEARAGLAASARILLPLAEDPDPEVRIAVYECASYWNDPAALEKLRERLAAESDRPARVALIEPLARHGLLRSADLETLLADDQDEVLFAALWCALALGVEMPGALDHLVRLWPTQAQAYPGLGASNSLALLVQRAGARALPLLEILAQRPGSGLSVGDLAYAWCDVAQISRSATGSALDALIALAKREESAELASAQPIVAALASVLAAAEERRSPMADALAGLLERVSAKVPGGERPGVPAPPALLELQASVAWLLFALQDPRWAVPARAAVATGAHLMVSTGLNSSTSFPVQLARVCAFRPVAWARTEIIEVTRTALRARPAADGAWAEVLGQLPPGADVLEVLLENLSPASEPVVPKILAQLAAAEPEAFPAEARDRIRALVPDQNEAGAWLLTVQHLIDPAPETFAQVWELAGATLDADELLRIWAAPGVPALERACQEQFTGRARNSFPERHRQLAAAAIVLEIGDPAAVRAAWPTVRAVLDRAGEPLTRAATIAEQMVRLDPALRPEWVAQLRDILSNGRESWSEPDHVATALAIGYLAELGELTAEEAVQRALAVEVEAVRTGRAVRVTPVVAGVLEFALRSRPDLQPVVAQALEPLVRGDERIPAPADEIATDTHLVRILQNVVFGGPAAG</sequence>
<dbReference type="Pfam" id="PF13646">
    <property type="entry name" value="HEAT_2"/>
    <property type="match status" value="1"/>
</dbReference>
<proteinExistence type="predicted"/>
<evidence type="ECO:0000313" key="2">
    <source>
        <dbReference type="Proteomes" id="UP001138997"/>
    </source>
</evidence>
<dbReference type="InterPro" id="IPR011989">
    <property type="entry name" value="ARM-like"/>
</dbReference>
<keyword evidence="2" id="KW-1185">Reference proteome</keyword>